<evidence type="ECO:0000313" key="8">
    <source>
        <dbReference type="Proteomes" id="UP000321685"/>
    </source>
</evidence>
<dbReference type="Gene3D" id="1.10.10.10">
    <property type="entry name" value="Winged helix-like DNA-binding domain superfamily/Winged helix DNA-binding domain"/>
    <property type="match status" value="1"/>
</dbReference>
<dbReference type="InterPro" id="IPR041664">
    <property type="entry name" value="AAA_16"/>
</dbReference>
<evidence type="ECO:0000259" key="6">
    <source>
        <dbReference type="PROSITE" id="PS51755"/>
    </source>
</evidence>
<name>A0A511DR93_9PSEU</name>
<dbReference type="PANTHER" id="PTHR35807">
    <property type="entry name" value="TRANSCRIPTIONAL REGULATOR REDD-RELATED"/>
    <property type="match status" value="1"/>
</dbReference>
<dbReference type="SMART" id="SM01043">
    <property type="entry name" value="BTAD"/>
    <property type="match status" value="1"/>
</dbReference>
<proteinExistence type="inferred from homology"/>
<evidence type="ECO:0000256" key="3">
    <source>
        <dbReference type="ARBA" id="ARBA00023125"/>
    </source>
</evidence>
<dbReference type="Pfam" id="PF13191">
    <property type="entry name" value="AAA_16"/>
    <property type="match status" value="1"/>
</dbReference>
<dbReference type="InterPro" id="IPR051677">
    <property type="entry name" value="AfsR-DnrI-RedD_regulator"/>
</dbReference>
<sequence length="1093" mass="114559">MVSVSVLGPLRADVDGRPADLGGPRQRAVLARLAVAGGQPVSADLLVDDIWSGEPPPRALAALQVHVSHLRRILEPNRPPRAPATVLVSVAPGYALALQPDALDARRAARLLDEAAALAPAAAIAPLRAALDCWAGPAYAEFADEPWAAPEAARLTELRLQAVERLAEARLAAGESAAVVPDLDRHVRDHPLREEAVRLLTLALYRAGRQADALAVLAKARSRLADELGVDPGPALRELERDVLAHAPHLGSAPVTPVQPVAAAPAPPVAEPPLLLGRDAQLDRLRAAAARAGSPGPQVVLVSADAGVGKSTLVEGFRAELAAGGWDTVVGHCPEAEGAPPGWPWREIVTALTATHPPTPELAERLAPLLDAGPITPDRTFWLATAVADLVASRTAATPLLVVVEDLHRADGESLQLLRTVAGGLAGHRLLVVATLRPAEAGDDLAATFAALAGPIGDRIELTGLDRASIAELLRRNGSGELTEEQVTRVAERTDGNPLFVRETARLAAAEGWGTAATAVPAGVGDVLRRRLARLPAQARTVLRQAAVLGRDVDVDTLLALVGDASEDEALDALELGVMSGLLTEPDPASVRFAHVLVRDTLYEDMPRLRRTRAHAAALAAVEAVRPGDRSALAHHALAAGAAVDARRAVVLASDAARAAAAAGAHRQAAGLWAAVADRFDAAGLDREARLDVLCAHVSALAQSGATAPAVRRRAEALDLALDGSPVADATLTRVVTCYDAPVSWTLRADNAVDTRLVEVLEGLLDRTDHPADRVRLLTSLVFEIEGEQEERVRDLTAEALALTEAEGADPALRCLALNARFYAIFGPDLWHEMKGVGTELVEIATRAGLPGYRAQGLHLLFMDAASEQDLDAAQRHVDAAVAAAPGGQLGFTLGWSAIFAALRALVVGDFDAAEGAYAEIGARLEAGGVTNAALIAILGGLAVAHARGRVDERLLAVFATVHERAPVEAAESYALALAMAGDLDRSRQVWRPDIPQRRTYYWQLGMAMRSETAVALADREVAAECYAALRPWAGTLAGLSSGTVTLGPVDETLGRLARLLDRPADEHFRGAVALAERLGAPHWAARAAAQLG</sequence>
<dbReference type="InterPro" id="IPR027417">
    <property type="entry name" value="P-loop_NTPase"/>
</dbReference>
<evidence type="ECO:0000256" key="2">
    <source>
        <dbReference type="ARBA" id="ARBA00023015"/>
    </source>
</evidence>
<dbReference type="Pfam" id="PF03704">
    <property type="entry name" value="BTAD"/>
    <property type="match status" value="1"/>
</dbReference>
<evidence type="ECO:0000313" key="7">
    <source>
        <dbReference type="EMBL" id="GEL26753.1"/>
    </source>
</evidence>
<dbReference type="Proteomes" id="UP000321685">
    <property type="component" value="Unassembled WGS sequence"/>
</dbReference>
<dbReference type="Pfam" id="PF00486">
    <property type="entry name" value="Trans_reg_C"/>
    <property type="match status" value="1"/>
</dbReference>
<dbReference type="GO" id="GO:0000160">
    <property type="term" value="P:phosphorelay signal transduction system"/>
    <property type="evidence" value="ECO:0007669"/>
    <property type="project" value="InterPro"/>
</dbReference>
<reference evidence="7 8" key="1">
    <citation type="submission" date="2019-07" db="EMBL/GenBank/DDBJ databases">
        <title>Whole genome shotgun sequence of Pseudonocardia sulfidoxydans NBRC 16205.</title>
        <authorList>
            <person name="Hosoyama A."/>
            <person name="Uohara A."/>
            <person name="Ohji S."/>
            <person name="Ichikawa N."/>
        </authorList>
    </citation>
    <scope>NUCLEOTIDE SEQUENCE [LARGE SCALE GENOMIC DNA]</scope>
    <source>
        <strain evidence="7 8">NBRC 16205</strain>
    </source>
</reference>
<dbReference type="GO" id="GO:0003677">
    <property type="term" value="F:DNA binding"/>
    <property type="evidence" value="ECO:0007669"/>
    <property type="project" value="UniProtKB-UniRule"/>
</dbReference>
<dbReference type="InterPro" id="IPR011990">
    <property type="entry name" value="TPR-like_helical_dom_sf"/>
</dbReference>
<protein>
    <recommendedName>
        <fullName evidence="6">OmpR/PhoB-type domain-containing protein</fullName>
    </recommendedName>
</protein>
<evidence type="ECO:0000256" key="4">
    <source>
        <dbReference type="ARBA" id="ARBA00023163"/>
    </source>
</evidence>
<dbReference type="InterPro" id="IPR001867">
    <property type="entry name" value="OmpR/PhoB-type_DNA-bd"/>
</dbReference>
<dbReference type="SUPFAM" id="SSF52540">
    <property type="entry name" value="P-loop containing nucleoside triphosphate hydrolases"/>
    <property type="match status" value="1"/>
</dbReference>
<dbReference type="GO" id="GO:0006355">
    <property type="term" value="P:regulation of DNA-templated transcription"/>
    <property type="evidence" value="ECO:0007669"/>
    <property type="project" value="InterPro"/>
</dbReference>
<keyword evidence="2" id="KW-0805">Transcription regulation</keyword>
<dbReference type="PANTHER" id="PTHR35807:SF1">
    <property type="entry name" value="TRANSCRIPTIONAL REGULATOR REDD"/>
    <property type="match status" value="1"/>
</dbReference>
<keyword evidence="4" id="KW-0804">Transcription</keyword>
<dbReference type="SMART" id="SM00862">
    <property type="entry name" value="Trans_reg_C"/>
    <property type="match status" value="1"/>
</dbReference>
<dbReference type="InterPro" id="IPR005158">
    <property type="entry name" value="BTAD"/>
</dbReference>
<gene>
    <name evidence="7" type="ORF">PSU4_57070</name>
</gene>
<dbReference type="SUPFAM" id="SSF46894">
    <property type="entry name" value="C-terminal effector domain of the bipartite response regulators"/>
    <property type="match status" value="1"/>
</dbReference>
<keyword evidence="3 5" id="KW-0238">DNA-binding</keyword>
<dbReference type="RefSeq" id="WP_147115369.1">
    <property type="nucleotide sequence ID" value="NZ_BJVJ01000109.1"/>
</dbReference>
<feature type="domain" description="OmpR/PhoB-type" evidence="6">
    <location>
        <begin position="1"/>
        <end position="98"/>
    </location>
</feature>
<dbReference type="AlphaFoldDB" id="A0A511DR93"/>
<dbReference type="CDD" id="cd15831">
    <property type="entry name" value="BTAD"/>
    <property type="match status" value="1"/>
</dbReference>
<dbReference type="EMBL" id="BJVJ01000109">
    <property type="protein sequence ID" value="GEL26753.1"/>
    <property type="molecule type" value="Genomic_DNA"/>
</dbReference>
<dbReference type="OrthoDB" id="134712at2"/>
<evidence type="ECO:0000256" key="5">
    <source>
        <dbReference type="PROSITE-ProRule" id="PRU01091"/>
    </source>
</evidence>
<feature type="DNA-binding region" description="OmpR/PhoB-type" evidence="5">
    <location>
        <begin position="1"/>
        <end position="98"/>
    </location>
</feature>
<comment type="caution">
    <text evidence="7">The sequence shown here is derived from an EMBL/GenBank/DDBJ whole genome shotgun (WGS) entry which is preliminary data.</text>
</comment>
<organism evidence="7 8">
    <name type="scientific">Pseudonocardia sulfidoxydans NBRC 16205</name>
    <dbReference type="NCBI Taxonomy" id="1223511"/>
    <lineage>
        <taxon>Bacteria</taxon>
        <taxon>Bacillati</taxon>
        <taxon>Actinomycetota</taxon>
        <taxon>Actinomycetes</taxon>
        <taxon>Pseudonocardiales</taxon>
        <taxon>Pseudonocardiaceae</taxon>
        <taxon>Pseudonocardia</taxon>
    </lineage>
</organism>
<dbReference type="InterPro" id="IPR016032">
    <property type="entry name" value="Sig_transdc_resp-reg_C-effctor"/>
</dbReference>
<evidence type="ECO:0000256" key="1">
    <source>
        <dbReference type="ARBA" id="ARBA00005820"/>
    </source>
</evidence>
<dbReference type="Gene3D" id="1.25.40.10">
    <property type="entry name" value="Tetratricopeptide repeat domain"/>
    <property type="match status" value="1"/>
</dbReference>
<comment type="similarity">
    <text evidence="1">Belongs to the AfsR/DnrI/RedD regulatory family.</text>
</comment>
<accession>A0A511DR93</accession>
<keyword evidence="8" id="KW-1185">Reference proteome</keyword>
<dbReference type="InterPro" id="IPR036388">
    <property type="entry name" value="WH-like_DNA-bd_sf"/>
</dbReference>
<dbReference type="PROSITE" id="PS51755">
    <property type="entry name" value="OMPR_PHOB"/>
    <property type="match status" value="1"/>
</dbReference>
<dbReference type="SUPFAM" id="SSF48452">
    <property type="entry name" value="TPR-like"/>
    <property type="match status" value="1"/>
</dbReference>